<evidence type="ECO:0000256" key="2">
    <source>
        <dbReference type="SAM" id="MobiDB-lite"/>
    </source>
</evidence>
<keyword evidence="4" id="KW-1185">Reference proteome</keyword>
<keyword evidence="1" id="KW-0175">Coiled coil</keyword>
<dbReference type="eggNOG" id="ENOG502S34Z">
    <property type="taxonomic scope" value="Eukaryota"/>
</dbReference>
<feature type="compositionally biased region" description="Polar residues" evidence="2">
    <location>
        <begin position="1"/>
        <end position="10"/>
    </location>
</feature>
<feature type="coiled-coil region" evidence="1">
    <location>
        <begin position="696"/>
        <end position="737"/>
    </location>
</feature>
<accession>M1DB85</accession>
<reference evidence="3" key="2">
    <citation type="submission" date="2015-06" db="UniProtKB">
        <authorList>
            <consortium name="EnsemblPlants"/>
        </authorList>
    </citation>
    <scope>IDENTIFICATION</scope>
    <source>
        <strain evidence="3">DM1-3 516 R44</strain>
    </source>
</reference>
<dbReference type="EnsemblPlants" id="PGSC0003DMT400086205">
    <property type="protein sequence ID" value="PGSC0003DMT400086205"/>
    <property type="gene ID" value="PGSC0003DMG400035776"/>
</dbReference>
<feature type="region of interest" description="Disordered" evidence="2">
    <location>
        <begin position="416"/>
        <end position="449"/>
    </location>
</feature>
<dbReference type="AlphaFoldDB" id="M1DB85"/>
<dbReference type="InParanoid" id="M1DB85"/>
<dbReference type="PANTHER" id="PTHR33499">
    <property type="entry name" value="OS12G0282400 PROTEIN-RELATED"/>
    <property type="match status" value="1"/>
</dbReference>
<dbReference type="PANTHER" id="PTHR33499:SF35">
    <property type="entry name" value="TRANSPOSASE MUDR PLANT DOMAIN-CONTAINING PROTEIN"/>
    <property type="match status" value="1"/>
</dbReference>
<dbReference type="PaxDb" id="4113-PGSC0003DMT400086205"/>
<evidence type="ECO:0000313" key="3">
    <source>
        <dbReference type="EnsemblPlants" id="PGSC0003DMT400086205"/>
    </source>
</evidence>
<organism evidence="3 4">
    <name type="scientific">Solanum tuberosum</name>
    <name type="common">Potato</name>
    <dbReference type="NCBI Taxonomy" id="4113"/>
    <lineage>
        <taxon>Eukaryota</taxon>
        <taxon>Viridiplantae</taxon>
        <taxon>Streptophyta</taxon>
        <taxon>Embryophyta</taxon>
        <taxon>Tracheophyta</taxon>
        <taxon>Spermatophyta</taxon>
        <taxon>Magnoliopsida</taxon>
        <taxon>eudicotyledons</taxon>
        <taxon>Gunneridae</taxon>
        <taxon>Pentapetalae</taxon>
        <taxon>asterids</taxon>
        <taxon>lamiids</taxon>
        <taxon>Solanales</taxon>
        <taxon>Solanaceae</taxon>
        <taxon>Solanoideae</taxon>
        <taxon>Solaneae</taxon>
        <taxon>Solanum</taxon>
    </lineage>
</organism>
<protein>
    <submittedName>
        <fullName evidence="3">Transposon protein, CACTA, En/Spm sub-class</fullName>
    </submittedName>
</protein>
<feature type="region of interest" description="Disordered" evidence="2">
    <location>
        <begin position="1"/>
        <end position="25"/>
    </location>
</feature>
<evidence type="ECO:0000313" key="4">
    <source>
        <dbReference type="Proteomes" id="UP000011115"/>
    </source>
</evidence>
<proteinExistence type="predicted"/>
<evidence type="ECO:0000256" key="1">
    <source>
        <dbReference type="SAM" id="Coils"/>
    </source>
</evidence>
<feature type="compositionally biased region" description="Polar residues" evidence="2">
    <location>
        <begin position="419"/>
        <end position="431"/>
    </location>
</feature>
<reference evidence="4" key="1">
    <citation type="journal article" date="2011" name="Nature">
        <title>Genome sequence and analysis of the tuber crop potato.</title>
        <authorList>
            <consortium name="The Potato Genome Sequencing Consortium"/>
        </authorList>
    </citation>
    <scope>NUCLEOTIDE SEQUENCE [LARGE SCALE GENOMIC DNA]</scope>
    <source>
        <strain evidence="4">cv. DM1-3 516 R44</strain>
    </source>
</reference>
<dbReference type="Gramene" id="PGSC0003DMT400086205">
    <property type="protein sequence ID" value="PGSC0003DMT400086205"/>
    <property type="gene ID" value="PGSC0003DMG400035776"/>
</dbReference>
<name>M1DB85_SOLTU</name>
<dbReference type="Proteomes" id="UP000011115">
    <property type="component" value="Unassembled WGS sequence"/>
</dbReference>
<sequence>MGSSSKNLKQSFLPPGALARGRGQSLKSMGSVRVTAEKRTLIDPTNIMLETLRSKSEKEIGQNFTSMGSVKGSIVVQGTSIGKSKGCSAAYSDRNELASDKNNMQPGLDLIEDETSFPHENLDELQETARSKPGRGKGFTSLSSVGGSVEKRKMIGHNKGSSAAYSDRNELASDKNLMQPCLDQIEDETSFPHENLDAMQETARSKPAKENGQNFTYVCSSKESNVVQRMSIGKSKNELAHNKNLMQPGFDPIKVDTLFSHDDLEVMGRGKGFTSLSSVRGSVEKRKMIGNNKGLNSATYDQNVVAQKTNVVPPYFDGIESDTSFPPDNLEVMQDTLRRKYGKANRKIFTSVDSGRGSTFQQRTSIGKSKGYNAVSSDTNVLAHNKNLRQPGFSQIEHDTSFPHDELEVMQQDLRSKSAMEQAQSFTSVSSMRRCAEKRTLNGQSKDSENAEYELNELAQNNNCVLSGLDPMEDDPTVPRDEVEVMQDNQRRKTGSCEFEKVKKVRGPNLCKVVTGLKPGEKLRVTFYHNRVVGDHHALFSRHLGSLVRDRNMCPLRVHSWTDIEEANLEHMWGAVTEKFDSDDMNGHRDHVLKHMRRLWNNWRGSLHMNAKSKPLKEVLKDVPQGVDKNDWEWLVKEHFLSKKFKDEIQELLQVEPSLTNIEVVERCFGPQSKSHVIGFGGGITNRDLKGGSAAKTALLEELNTSRKEKAALLEELNATRKENESIKRHLDNIEKKCEIGPFGEVSRDGRYTQRSISSPSYFSLQPLRVLSRWAIWYCFKELIGDAPTVPFHRQLDLFLQGLAHWNKRRSPGQSATRQLGSVIFRPSFLRSFQPPCSFLPSSVHALPQTPIT</sequence>
<dbReference type="HOGENOM" id="CLU_016872_0_0_1"/>
<feature type="region of interest" description="Disordered" evidence="2">
    <location>
        <begin position="127"/>
        <end position="169"/>
    </location>
</feature>